<protein>
    <submittedName>
        <fullName evidence="4">Histidine phosphatase family protein</fullName>
    </submittedName>
</protein>
<evidence type="ECO:0000256" key="1">
    <source>
        <dbReference type="ARBA" id="ARBA00022801"/>
    </source>
</evidence>
<dbReference type="PANTHER" id="PTHR46517">
    <property type="entry name" value="FRUCTOSE-2,6-BISPHOSPHATASE TIGAR"/>
    <property type="match status" value="1"/>
</dbReference>
<feature type="binding site" evidence="3">
    <location>
        <position position="55"/>
    </location>
    <ligand>
        <name>substrate</name>
    </ligand>
</feature>
<dbReference type="SUPFAM" id="SSF53254">
    <property type="entry name" value="Phosphoglycerate mutase-like"/>
    <property type="match status" value="1"/>
</dbReference>
<evidence type="ECO:0000313" key="4">
    <source>
        <dbReference type="EMBL" id="OXM85596.1"/>
    </source>
</evidence>
<dbReference type="RefSeq" id="WP_094015587.1">
    <property type="nucleotide sequence ID" value="NZ_NMQW01000020.1"/>
</dbReference>
<dbReference type="InterPro" id="IPR029033">
    <property type="entry name" value="His_PPase_superfam"/>
</dbReference>
<comment type="caution">
    <text evidence="4">The sequence shown here is derived from an EMBL/GenBank/DDBJ whole genome shotgun (WGS) entry which is preliminary data.</text>
</comment>
<dbReference type="InterPro" id="IPR013078">
    <property type="entry name" value="His_Pase_superF_clade-1"/>
</dbReference>
<dbReference type="Pfam" id="PF00300">
    <property type="entry name" value="His_Phos_1"/>
    <property type="match status" value="1"/>
</dbReference>
<dbReference type="AlphaFoldDB" id="A0A229UQ32"/>
<dbReference type="OrthoDB" id="2185101at2"/>
<proteinExistence type="predicted"/>
<dbReference type="InterPro" id="IPR051695">
    <property type="entry name" value="Phosphoglycerate_Mutase"/>
</dbReference>
<feature type="active site" description="Tele-phosphohistidine intermediate" evidence="2">
    <location>
        <position position="10"/>
    </location>
</feature>
<dbReference type="GO" id="GO:0005829">
    <property type="term" value="C:cytosol"/>
    <property type="evidence" value="ECO:0007669"/>
    <property type="project" value="TreeGrafter"/>
</dbReference>
<dbReference type="GO" id="GO:0043456">
    <property type="term" value="P:regulation of pentose-phosphate shunt"/>
    <property type="evidence" value="ECO:0007669"/>
    <property type="project" value="TreeGrafter"/>
</dbReference>
<dbReference type="PANTHER" id="PTHR46517:SF1">
    <property type="entry name" value="FRUCTOSE-2,6-BISPHOSPHATASE TIGAR"/>
    <property type="match status" value="1"/>
</dbReference>
<keyword evidence="5" id="KW-1185">Reference proteome</keyword>
<evidence type="ECO:0000256" key="3">
    <source>
        <dbReference type="PIRSR" id="PIRSR613078-2"/>
    </source>
</evidence>
<reference evidence="4 5" key="1">
    <citation type="submission" date="2017-07" db="EMBL/GenBank/DDBJ databases">
        <title>Genome sequencing and assembly of Paenibacillus rigui.</title>
        <authorList>
            <person name="Mayilraj S."/>
        </authorList>
    </citation>
    <scope>NUCLEOTIDE SEQUENCE [LARGE SCALE GENOMIC DNA]</scope>
    <source>
        <strain evidence="4 5">JCM 16352</strain>
    </source>
</reference>
<dbReference type="Proteomes" id="UP000215509">
    <property type="component" value="Unassembled WGS sequence"/>
</dbReference>
<name>A0A229UQ32_9BACL</name>
<evidence type="ECO:0000313" key="5">
    <source>
        <dbReference type="Proteomes" id="UP000215509"/>
    </source>
</evidence>
<dbReference type="SMART" id="SM00855">
    <property type="entry name" value="PGAM"/>
    <property type="match status" value="1"/>
</dbReference>
<dbReference type="CDD" id="cd07040">
    <property type="entry name" value="HP"/>
    <property type="match status" value="1"/>
</dbReference>
<keyword evidence="1" id="KW-0378">Hydrolase</keyword>
<dbReference type="GO" id="GO:0045820">
    <property type="term" value="P:negative regulation of glycolytic process"/>
    <property type="evidence" value="ECO:0007669"/>
    <property type="project" value="TreeGrafter"/>
</dbReference>
<dbReference type="Gene3D" id="3.40.50.1240">
    <property type="entry name" value="Phosphoglycerate mutase-like"/>
    <property type="match status" value="1"/>
</dbReference>
<accession>A0A229UQ32</accession>
<feature type="active site" description="Proton donor/acceptor" evidence="2">
    <location>
        <position position="79"/>
    </location>
</feature>
<sequence length="193" mass="22233">MKTTLYMVRHAESPFVFGEERTRGLSEEGTADAVKVADVLEGVDISYIASSHYERAVQTVQSIAERKGLPINRFEALRERAIKGLDYKAPWEDLLKAIEVSFVDLDYALEGGESTREAQQRAIPLIEQLLQDYAGKHVVIGTHGNIMTIIMHYYNKSYGFDFWNRTSKPDIYKMTFHHSQLERVERMWKGKPF</sequence>
<gene>
    <name evidence="4" type="ORF">CF651_14515</name>
</gene>
<evidence type="ECO:0000256" key="2">
    <source>
        <dbReference type="PIRSR" id="PIRSR613078-1"/>
    </source>
</evidence>
<organism evidence="4 5">
    <name type="scientific">Paenibacillus rigui</name>
    <dbReference type="NCBI Taxonomy" id="554312"/>
    <lineage>
        <taxon>Bacteria</taxon>
        <taxon>Bacillati</taxon>
        <taxon>Bacillota</taxon>
        <taxon>Bacilli</taxon>
        <taxon>Bacillales</taxon>
        <taxon>Paenibacillaceae</taxon>
        <taxon>Paenibacillus</taxon>
    </lineage>
</organism>
<dbReference type="EMBL" id="NMQW01000020">
    <property type="protein sequence ID" value="OXM85596.1"/>
    <property type="molecule type" value="Genomic_DNA"/>
</dbReference>
<dbReference type="GO" id="GO:0004331">
    <property type="term" value="F:fructose-2,6-bisphosphate 2-phosphatase activity"/>
    <property type="evidence" value="ECO:0007669"/>
    <property type="project" value="TreeGrafter"/>
</dbReference>